<proteinExistence type="predicted"/>
<dbReference type="EMBL" id="AOIA01000052">
    <property type="protein sequence ID" value="ELY62735.1"/>
    <property type="molecule type" value="Genomic_DNA"/>
</dbReference>
<sequence length="92" mass="10903">MEVDLLDFVQECKRLAKQALGRHAGEPTSGGFARWIHVVLHCFRFEEAHRFRETPNRLKYMAEIRDVLELDQTGLPDYTTIHKSFDRLKMWV</sequence>
<evidence type="ECO:0000313" key="1">
    <source>
        <dbReference type="EMBL" id="ELY62735.1"/>
    </source>
</evidence>
<keyword evidence="2" id="KW-1185">Reference proteome</keyword>
<dbReference type="AlphaFoldDB" id="L9XLW3"/>
<evidence type="ECO:0000313" key="2">
    <source>
        <dbReference type="Proteomes" id="UP000011531"/>
    </source>
</evidence>
<gene>
    <name evidence="1" type="ORF">C492_07525</name>
</gene>
<dbReference type="Proteomes" id="UP000011531">
    <property type="component" value="Unassembled WGS sequence"/>
</dbReference>
<organism evidence="1 2">
    <name type="scientific">Natronococcus jeotgali DSM 18795</name>
    <dbReference type="NCBI Taxonomy" id="1227498"/>
    <lineage>
        <taxon>Archaea</taxon>
        <taxon>Methanobacteriati</taxon>
        <taxon>Methanobacteriota</taxon>
        <taxon>Stenosarchaea group</taxon>
        <taxon>Halobacteria</taxon>
        <taxon>Halobacteriales</taxon>
        <taxon>Natrialbaceae</taxon>
        <taxon>Natronococcus</taxon>
    </lineage>
</organism>
<name>L9XLW3_9EURY</name>
<reference evidence="1 2" key="1">
    <citation type="journal article" date="2014" name="PLoS Genet.">
        <title>Phylogenetically driven sequencing of extremely halophilic archaea reveals strategies for static and dynamic osmo-response.</title>
        <authorList>
            <person name="Becker E.A."/>
            <person name="Seitzer P.M."/>
            <person name="Tritt A."/>
            <person name="Larsen D."/>
            <person name="Krusor M."/>
            <person name="Yao A.I."/>
            <person name="Wu D."/>
            <person name="Madern D."/>
            <person name="Eisen J.A."/>
            <person name="Darling A.E."/>
            <person name="Facciotti M.T."/>
        </authorList>
    </citation>
    <scope>NUCLEOTIDE SEQUENCE [LARGE SCALE GENOMIC DNA]</scope>
    <source>
        <strain evidence="1 2">DSM 18795</strain>
    </source>
</reference>
<protein>
    <submittedName>
        <fullName evidence="1">ISH9-type transposase</fullName>
    </submittedName>
</protein>
<accession>L9XLW3</accession>
<comment type="caution">
    <text evidence="1">The sequence shown here is derived from an EMBL/GenBank/DDBJ whole genome shotgun (WGS) entry which is preliminary data.</text>
</comment>